<organism evidence="2 3">
    <name type="scientific">Maridesulfovibrio hydrothermalis AM13 = DSM 14728</name>
    <dbReference type="NCBI Taxonomy" id="1121451"/>
    <lineage>
        <taxon>Bacteria</taxon>
        <taxon>Pseudomonadati</taxon>
        <taxon>Thermodesulfobacteriota</taxon>
        <taxon>Desulfovibrionia</taxon>
        <taxon>Desulfovibrionales</taxon>
        <taxon>Desulfovibrionaceae</taxon>
        <taxon>Maridesulfovibrio</taxon>
    </lineage>
</organism>
<protein>
    <submittedName>
        <fullName evidence="2">Uncharacterized protein</fullName>
    </submittedName>
</protein>
<accession>L0RAZ8</accession>
<dbReference type="OrthoDB" id="5459375at2"/>
<reference evidence="2 3" key="1">
    <citation type="submission" date="2012-10" db="EMBL/GenBank/DDBJ databases">
        <authorList>
            <person name="Genoscope - CEA"/>
        </authorList>
    </citation>
    <scope>NUCLEOTIDE SEQUENCE [LARGE SCALE GENOMIC DNA]</scope>
    <source>
        <strain evidence="3">AM13 / DSM 14728</strain>
    </source>
</reference>
<sequence>MEISFRNESVNSHLRNENTTRPQSAPAVNRETKLDTISGNIRSGRKSAETDPEKLLEQTMEASPHENAINEAHDFDMARVMALLSDPLLKEDI</sequence>
<evidence type="ECO:0000256" key="1">
    <source>
        <dbReference type="SAM" id="MobiDB-lite"/>
    </source>
</evidence>
<dbReference type="RefSeq" id="WP_015336541.1">
    <property type="nucleotide sequence ID" value="NC_020055.1"/>
</dbReference>
<proteinExistence type="predicted"/>
<gene>
    <name evidence="2" type="ORF">DESAM_21661</name>
</gene>
<dbReference type="PATRIC" id="fig|1121451.3.peg.1902"/>
<dbReference type="EMBL" id="FO203522">
    <property type="protein sequence ID" value="CCO23938.1"/>
    <property type="molecule type" value="Genomic_DNA"/>
</dbReference>
<feature type="compositionally biased region" description="Polar residues" evidence="1">
    <location>
        <begin position="1"/>
        <end position="23"/>
    </location>
</feature>
<dbReference type="Proteomes" id="UP000010808">
    <property type="component" value="Chromosome"/>
</dbReference>
<dbReference type="KEGG" id="dhy:DESAM_21661"/>
<name>L0RAZ8_9BACT</name>
<feature type="region of interest" description="Disordered" evidence="1">
    <location>
        <begin position="1"/>
        <end position="53"/>
    </location>
</feature>
<dbReference type="HOGENOM" id="CLU_2394931_0_0_7"/>
<evidence type="ECO:0000313" key="2">
    <source>
        <dbReference type="EMBL" id="CCO23938.1"/>
    </source>
</evidence>
<dbReference type="AlphaFoldDB" id="L0RAZ8"/>
<keyword evidence="3" id="KW-1185">Reference proteome</keyword>
<evidence type="ECO:0000313" key="3">
    <source>
        <dbReference type="Proteomes" id="UP000010808"/>
    </source>
</evidence>